<evidence type="ECO:0000313" key="2">
    <source>
        <dbReference type="EMBL" id="AZS30668.1"/>
    </source>
</evidence>
<dbReference type="GO" id="GO:0019867">
    <property type="term" value="C:outer membrane"/>
    <property type="evidence" value="ECO:0007669"/>
    <property type="project" value="InterPro"/>
</dbReference>
<evidence type="ECO:0000313" key="3">
    <source>
        <dbReference type="Proteomes" id="UP000270673"/>
    </source>
</evidence>
<feature type="chain" id="PRO_5018705861" description="LptE family protein" evidence="1">
    <location>
        <begin position="21"/>
        <end position="172"/>
    </location>
</feature>
<evidence type="ECO:0000256" key="1">
    <source>
        <dbReference type="SAM" id="SignalP"/>
    </source>
</evidence>
<name>A0A3Q9IQ81_9BACT</name>
<gene>
    <name evidence="2" type="ORF">D8S85_14685</name>
</gene>
<dbReference type="OrthoDB" id="9790776at2"/>
<dbReference type="InterPro" id="IPR007485">
    <property type="entry name" value="LPS_assembly_LptE"/>
</dbReference>
<proteinExistence type="predicted"/>
<evidence type="ECO:0008006" key="4">
    <source>
        <dbReference type="Google" id="ProtNLM"/>
    </source>
</evidence>
<protein>
    <recommendedName>
        <fullName evidence="4">LptE family protein</fullName>
    </recommendedName>
</protein>
<dbReference type="AlphaFoldDB" id="A0A3Q9IQ81"/>
<accession>A0A3Q9IQ81</accession>
<dbReference type="GO" id="GO:0043165">
    <property type="term" value="P:Gram-negative-bacterium-type cell outer membrane assembly"/>
    <property type="evidence" value="ECO:0007669"/>
    <property type="project" value="InterPro"/>
</dbReference>
<dbReference type="KEGG" id="buy:D8S85_14685"/>
<feature type="signal peptide" evidence="1">
    <location>
        <begin position="1"/>
        <end position="20"/>
    </location>
</feature>
<keyword evidence="3" id="KW-1185">Reference proteome</keyword>
<dbReference type="EMBL" id="CP032819">
    <property type="protein sequence ID" value="AZS30668.1"/>
    <property type="molecule type" value="Genomic_DNA"/>
</dbReference>
<organism evidence="2 3">
    <name type="scientific">Butyricimonas faecalis</name>
    <dbReference type="NCBI Taxonomy" id="2093856"/>
    <lineage>
        <taxon>Bacteria</taxon>
        <taxon>Pseudomonadati</taxon>
        <taxon>Bacteroidota</taxon>
        <taxon>Bacteroidia</taxon>
        <taxon>Bacteroidales</taxon>
        <taxon>Odoribacteraceae</taxon>
        <taxon>Butyricimonas</taxon>
    </lineage>
</organism>
<keyword evidence="1" id="KW-0732">Signal</keyword>
<dbReference type="Proteomes" id="UP000270673">
    <property type="component" value="Chromosome"/>
</dbReference>
<sequence>MIKKILPVLLLALAFNGCKLQSISYSFSGVSLQHGEKTFSVDYFSNKTAFAPNLGSDFTEALKNYLRSRTNLTELTDNDGDIRFEGQITGFTQTPVDITADEIAAKNRLTISIRVKYTNTKDESGKSDFDTSFSHYEDYGIDENYEAIEPDLIKKITEKIIEDIYNKALTNW</sequence>
<dbReference type="RefSeq" id="WP_106481323.1">
    <property type="nucleotide sequence ID" value="NZ_CP032819.1"/>
</dbReference>
<dbReference type="Pfam" id="PF04390">
    <property type="entry name" value="LptE"/>
    <property type="match status" value="1"/>
</dbReference>
<reference evidence="2 3" key="1">
    <citation type="submission" date="2018-10" db="EMBL/GenBank/DDBJ databases">
        <title>Butyricimonas faecalis sp. nov., isolated from human faeces and emended description of the genus Butyricimonas.</title>
        <authorList>
            <person name="Le Roy T."/>
            <person name="Van der Smissen P."/>
            <person name="Paquot A."/>
            <person name="Delzenne N."/>
            <person name="Muccioli G."/>
            <person name="Collet J.-F."/>
            <person name="Cani P.D."/>
        </authorList>
    </citation>
    <scope>NUCLEOTIDE SEQUENCE [LARGE SCALE GENOMIC DNA]</scope>
    <source>
        <strain evidence="2 3">H184</strain>
    </source>
</reference>